<evidence type="ECO:0000313" key="4">
    <source>
        <dbReference type="EMBL" id="CAJ0595221.1"/>
    </source>
</evidence>
<protein>
    <recommendedName>
        <fullName evidence="6">Troponin T</fullName>
    </recommendedName>
</protein>
<dbReference type="InterPro" id="IPR038077">
    <property type="entry name" value="Troponin_sf"/>
</dbReference>
<proteinExistence type="inferred from homology"/>
<feature type="coiled-coil region" evidence="2">
    <location>
        <begin position="229"/>
        <end position="263"/>
    </location>
</feature>
<organism evidence="4 5">
    <name type="scientific">Cylicocyclus nassatus</name>
    <name type="common">Nematode worm</name>
    <dbReference type="NCBI Taxonomy" id="53992"/>
    <lineage>
        <taxon>Eukaryota</taxon>
        <taxon>Metazoa</taxon>
        <taxon>Ecdysozoa</taxon>
        <taxon>Nematoda</taxon>
        <taxon>Chromadorea</taxon>
        <taxon>Rhabditida</taxon>
        <taxon>Rhabditina</taxon>
        <taxon>Rhabditomorpha</taxon>
        <taxon>Strongyloidea</taxon>
        <taxon>Strongylidae</taxon>
        <taxon>Cylicocyclus</taxon>
    </lineage>
</organism>
<evidence type="ECO:0000256" key="1">
    <source>
        <dbReference type="ARBA" id="ARBA00008330"/>
    </source>
</evidence>
<name>A0AA36M2A9_CYLNA</name>
<dbReference type="PANTHER" id="PTHR11521">
    <property type="entry name" value="TROPONIN T"/>
    <property type="match status" value="1"/>
</dbReference>
<comment type="caution">
    <text evidence="4">The sequence shown here is derived from an EMBL/GenBank/DDBJ whole genome shotgun (WGS) entry which is preliminary data.</text>
</comment>
<evidence type="ECO:0000256" key="3">
    <source>
        <dbReference type="SAM" id="MobiDB-lite"/>
    </source>
</evidence>
<feature type="compositionally biased region" description="Basic and acidic residues" evidence="3">
    <location>
        <begin position="335"/>
        <end position="351"/>
    </location>
</feature>
<dbReference type="InterPro" id="IPR027707">
    <property type="entry name" value="TNNT"/>
</dbReference>
<keyword evidence="2" id="KW-0175">Coiled coil</keyword>
<dbReference type="SUPFAM" id="SSF90250">
    <property type="entry name" value="Troponin coil-coiled subunits"/>
    <property type="match status" value="1"/>
</dbReference>
<dbReference type="Gene3D" id="1.20.5.350">
    <property type="match status" value="1"/>
</dbReference>
<feature type="compositionally biased region" description="Acidic residues" evidence="3">
    <location>
        <begin position="1"/>
        <end position="29"/>
    </location>
</feature>
<dbReference type="GO" id="GO:0045214">
    <property type="term" value="P:sarcomere organization"/>
    <property type="evidence" value="ECO:0007669"/>
    <property type="project" value="TreeGrafter"/>
</dbReference>
<keyword evidence="5" id="KW-1185">Reference proteome</keyword>
<feature type="region of interest" description="Disordered" evidence="3">
    <location>
        <begin position="271"/>
        <end position="431"/>
    </location>
</feature>
<feature type="compositionally biased region" description="Basic and acidic residues" evidence="3">
    <location>
        <begin position="69"/>
        <end position="152"/>
    </location>
</feature>
<evidence type="ECO:0000313" key="5">
    <source>
        <dbReference type="Proteomes" id="UP001176961"/>
    </source>
</evidence>
<feature type="compositionally biased region" description="Basic and acidic residues" evidence="3">
    <location>
        <begin position="296"/>
        <end position="313"/>
    </location>
</feature>
<feature type="region of interest" description="Disordered" evidence="3">
    <location>
        <begin position="1"/>
        <end position="168"/>
    </location>
</feature>
<sequence>MSEEEVSEEEEIDEEEAVEEGAEEEEAAAEEEHHEDEHAEDEKNKSGGEDKAPAQITEAERAMIAAKKRHDEEEAARMQEYEEKRRAERERIDEELRELKEKQEKRRLEREEDERQYAERRRQDEERRRQEEEERKARLEAEKSRKNVERMKRQQMMAGSFGVSSNQPVKKNYTITKSDQAAQFGNLAQGKNDALNKEQQEEAKRAFLAAVCRPQDISNVLPNDLKERIKTLHARIVKLESEKYDLEKRHERQQYDIRELNERQRQVARNKAIQKGLDPDEAVSSKHPPKITTASKFDRQTDRRSYGDRRLMFEHPTIQRPYTLARGTARPPSEWGRKENEELEQIRKNLEPPKYVEQVRAEGDAAKPPVAPIPLVLPEKEFVEEPPPPEPTQQAQEAPAENAQNGEVPAETEAPAEAAQEAPAEEVEVAA</sequence>
<dbReference type="AlphaFoldDB" id="A0AA36M2A9"/>
<evidence type="ECO:0000256" key="2">
    <source>
        <dbReference type="SAM" id="Coils"/>
    </source>
</evidence>
<evidence type="ECO:0008006" key="6">
    <source>
        <dbReference type="Google" id="ProtNLM"/>
    </source>
</evidence>
<accession>A0AA36M2A9</accession>
<dbReference type="GO" id="GO:0005523">
    <property type="term" value="F:tropomyosin binding"/>
    <property type="evidence" value="ECO:0007669"/>
    <property type="project" value="TreeGrafter"/>
</dbReference>
<dbReference type="EMBL" id="CATQJL010000112">
    <property type="protein sequence ID" value="CAJ0595221.1"/>
    <property type="molecule type" value="Genomic_DNA"/>
</dbReference>
<dbReference type="GO" id="GO:0006937">
    <property type="term" value="P:regulation of muscle contraction"/>
    <property type="evidence" value="ECO:0007669"/>
    <property type="project" value="InterPro"/>
</dbReference>
<feature type="compositionally biased region" description="Low complexity" evidence="3">
    <location>
        <begin position="392"/>
        <end position="422"/>
    </location>
</feature>
<dbReference type="PANTHER" id="PTHR11521:SF7">
    <property type="entry name" value="TROPONIN T"/>
    <property type="match status" value="1"/>
</dbReference>
<dbReference type="GO" id="GO:0006936">
    <property type="term" value="P:muscle contraction"/>
    <property type="evidence" value="ECO:0007669"/>
    <property type="project" value="TreeGrafter"/>
</dbReference>
<gene>
    <name evidence="4" type="ORF">CYNAS_LOCUS7204</name>
</gene>
<reference evidence="4" key="1">
    <citation type="submission" date="2023-07" db="EMBL/GenBank/DDBJ databases">
        <authorList>
            <consortium name="CYATHOMIX"/>
        </authorList>
    </citation>
    <scope>NUCLEOTIDE SEQUENCE</scope>
    <source>
        <strain evidence="4">N/A</strain>
    </source>
</reference>
<dbReference type="Proteomes" id="UP001176961">
    <property type="component" value="Unassembled WGS sequence"/>
</dbReference>
<feature type="compositionally biased region" description="Basic and acidic residues" evidence="3">
    <location>
        <begin position="30"/>
        <end position="52"/>
    </location>
</feature>
<dbReference type="GO" id="GO:0005861">
    <property type="term" value="C:troponin complex"/>
    <property type="evidence" value="ECO:0007669"/>
    <property type="project" value="InterPro"/>
</dbReference>
<dbReference type="InterPro" id="IPR001978">
    <property type="entry name" value="Troponin"/>
</dbReference>
<dbReference type="Pfam" id="PF00992">
    <property type="entry name" value="Troponin"/>
    <property type="match status" value="1"/>
</dbReference>
<comment type="similarity">
    <text evidence="1">Belongs to the troponin T family.</text>
</comment>